<protein>
    <recommendedName>
        <fullName evidence="4">Portal protein</fullName>
    </recommendedName>
</protein>
<gene>
    <name evidence="3" type="ORF">MM415A00275_0005</name>
    <name evidence="2" type="ORF">MM415B00324_0045</name>
</gene>
<feature type="compositionally biased region" description="Polar residues" evidence="1">
    <location>
        <begin position="258"/>
        <end position="280"/>
    </location>
</feature>
<proteinExistence type="predicted"/>
<name>A0A6H1Z7F0_9ZZZZ</name>
<dbReference type="AlphaFoldDB" id="A0A6H1Z7F0"/>
<dbReference type="EMBL" id="MT142512">
    <property type="protein sequence ID" value="QJA83500.1"/>
    <property type="molecule type" value="Genomic_DNA"/>
</dbReference>
<dbReference type="EMBL" id="MT141562">
    <property type="protein sequence ID" value="QJA43215.1"/>
    <property type="molecule type" value="Genomic_DNA"/>
</dbReference>
<feature type="region of interest" description="Disordered" evidence="1">
    <location>
        <begin position="258"/>
        <end position="281"/>
    </location>
</feature>
<dbReference type="InterPro" id="IPR056909">
    <property type="entry name" value="SU10_portal"/>
</dbReference>
<feature type="region of interest" description="Disordered" evidence="1">
    <location>
        <begin position="617"/>
        <end position="650"/>
    </location>
</feature>
<evidence type="ECO:0000313" key="2">
    <source>
        <dbReference type="EMBL" id="QJA43215.1"/>
    </source>
</evidence>
<evidence type="ECO:0008006" key="4">
    <source>
        <dbReference type="Google" id="ProtNLM"/>
    </source>
</evidence>
<reference evidence="2" key="1">
    <citation type="submission" date="2020-03" db="EMBL/GenBank/DDBJ databases">
        <title>The deep terrestrial virosphere.</title>
        <authorList>
            <person name="Holmfeldt K."/>
            <person name="Nilsson E."/>
            <person name="Simone D."/>
            <person name="Lopez-Fernandez M."/>
            <person name="Wu X."/>
            <person name="de Brujin I."/>
            <person name="Lundin D."/>
            <person name="Andersson A."/>
            <person name="Bertilsson S."/>
            <person name="Dopson M."/>
        </authorList>
    </citation>
    <scope>NUCLEOTIDE SEQUENCE</scope>
    <source>
        <strain evidence="3">MM415A00275</strain>
        <strain evidence="2">MM415B00324</strain>
    </source>
</reference>
<dbReference type="Pfam" id="PF23899">
    <property type="entry name" value="SU10_portal"/>
    <property type="match status" value="1"/>
</dbReference>
<evidence type="ECO:0000313" key="3">
    <source>
        <dbReference type="EMBL" id="QJA83500.1"/>
    </source>
</evidence>
<evidence type="ECO:0000256" key="1">
    <source>
        <dbReference type="SAM" id="MobiDB-lite"/>
    </source>
</evidence>
<sequence length="650" mass="74465">MPNQLNQLSEEETEITVEELPEWHGKLAEHVLTEWDKGKSFVTQLDSLYDDLYDMIRGERPIKNYDWESNIVINKVFQVVWTAIPYLTAKIFGQNPIIGVMSFDKKGAWQREKILDYWYNLQAPPDKTHTPFFLVVTMVLLRALLNGVGIVKKSWHQKLKKVSKPIPMKIPTSVDDNGEIIYEEKEKIWRTSLPIEDWPVNTVCNNKDIVVDWMLQPGQSIRHGRFIIHRTISDLDTLYNGDIDYINLDLLERDTDPVNFSQTQDHSQNTGKDGQDSPPTSDIYADVEIYERQGECLVYKKKEDGQWIPCLDKNDIGEKDVITKQMITTIGMNGKTPILLRFDENPYEQMTYIDLHVYFDEERWQSIGMIEPIRDLQTATNDNLNAMFDEINKNLMPPVVVNKFALWDWDTMTYAPRQRWLVGGNPQEAFVPMPSTNISRDAWSKHGLLNAEIDLTSAITPPMQGSGKEKTATLATLNAQYSMGKLDFLVKMIEQTLLIPSAQMDVMFAKKFAHALTFQTIIGAPFVLGDWEDIYKYQPAASAVKLEAQKEVEIQQDIQLVQIFSSIQNPNTPKILNALWGNILRNRNMPQEAAMFDEEYFDPQSDSGQMEMMRRRMGGNTPSNQSGVPMGQEQAGVREATFNPQGMTSG</sequence>
<accession>A0A6H1Z7F0</accession>
<organism evidence="2">
    <name type="scientific">viral metagenome</name>
    <dbReference type="NCBI Taxonomy" id="1070528"/>
    <lineage>
        <taxon>unclassified sequences</taxon>
        <taxon>metagenomes</taxon>
        <taxon>organismal metagenomes</taxon>
    </lineage>
</organism>